<organism evidence="1 2">
    <name type="scientific">Coniophora puteana (strain RWD-64-598)</name>
    <name type="common">Brown rot fungus</name>
    <dbReference type="NCBI Taxonomy" id="741705"/>
    <lineage>
        <taxon>Eukaryota</taxon>
        <taxon>Fungi</taxon>
        <taxon>Dikarya</taxon>
        <taxon>Basidiomycota</taxon>
        <taxon>Agaricomycotina</taxon>
        <taxon>Agaricomycetes</taxon>
        <taxon>Agaricomycetidae</taxon>
        <taxon>Boletales</taxon>
        <taxon>Coniophorineae</taxon>
        <taxon>Coniophoraceae</taxon>
        <taxon>Coniophora</taxon>
    </lineage>
</organism>
<dbReference type="KEGG" id="cput:CONPUDRAFT_60230"/>
<proteinExistence type="predicted"/>
<sequence length="138" mass="15770">MIRISCIKGYKTPTMNNRAVVAMFADDTTVFLSHNNNFHALNMILNYWCIASEAKFNIDKTEIIPIGSPEHCTRIIETRKLHPLHNPIPRNIQVAKNRMAVRILGAWLGNKVNQATVWSTIIDQIKNNFQNGNNHIHP</sequence>
<gene>
    <name evidence="1" type="ORF">CONPUDRAFT_60230</name>
</gene>
<evidence type="ECO:0008006" key="3">
    <source>
        <dbReference type="Google" id="ProtNLM"/>
    </source>
</evidence>
<comment type="caution">
    <text evidence="1">The sequence shown here is derived from an EMBL/GenBank/DDBJ whole genome shotgun (WGS) entry which is preliminary data.</text>
</comment>
<keyword evidence="2" id="KW-1185">Reference proteome</keyword>
<dbReference type="OrthoDB" id="2205812at2759"/>
<dbReference type="Proteomes" id="UP000053558">
    <property type="component" value="Unassembled WGS sequence"/>
</dbReference>
<dbReference type="OMA" id="CIASEAK"/>
<reference evidence="2" key="1">
    <citation type="journal article" date="2012" name="Science">
        <title>The Paleozoic origin of enzymatic lignin decomposition reconstructed from 31 fungal genomes.</title>
        <authorList>
            <person name="Floudas D."/>
            <person name="Binder M."/>
            <person name="Riley R."/>
            <person name="Barry K."/>
            <person name="Blanchette R.A."/>
            <person name="Henrissat B."/>
            <person name="Martinez A.T."/>
            <person name="Otillar R."/>
            <person name="Spatafora J.W."/>
            <person name="Yadav J.S."/>
            <person name="Aerts A."/>
            <person name="Benoit I."/>
            <person name="Boyd A."/>
            <person name="Carlson A."/>
            <person name="Copeland A."/>
            <person name="Coutinho P.M."/>
            <person name="de Vries R.P."/>
            <person name="Ferreira P."/>
            <person name="Findley K."/>
            <person name="Foster B."/>
            <person name="Gaskell J."/>
            <person name="Glotzer D."/>
            <person name="Gorecki P."/>
            <person name="Heitman J."/>
            <person name="Hesse C."/>
            <person name="Hori C."/>
            <person name="Igarashi K."/>
            <person name="Jurgens J.A."/>
            <person name="Kallen N."/>
            <person name="Kersten P."/>
            <person name="Kohler A."/>
            <person name="Kuees U."/>
            <person name="Kumar T.K.A."/>
            <person name="Kuo A."/>
            <person name="LaButti K."/>
            <person name="Larrondo L.F."/>
            <person name="Lindquist E."/>
            <person name="Ling A."/>
            <person name="Lombard V."/>
            <person name="Lucas S."/>
            <person name="Lundell T."/>
            <person name="Martin R."/>
            <person name="McLaughlin D.J."/>
            <person name="Morgenstern I."/>
            <person name="Morin E."/>
            <person name="Murat C."/>
            <person name="Nagy L.G."/>
            <person name="Nolan M."/>
            <person name="Ohm R.A."/>
            <person name="Patyshakuliyeva A."/>
            <person name="Rokas A."/>
            <person name="Ruiz-Duenas F.J."/>
            <person name="Sabat G."/>
            <person name="Salamov A."/>
            <person name="Samejima M."/>
            <person name="Schmutz J."/>
            <person name="Slot J.C."/>
            <person name="St John F."/>
            <person name="Stenlid J."/>
            <person name="Sun H."/>
            <person name="Sun S."/>
            <person name="Syed K."/>
            <person name="Tsang A."/>
            <person name="Wiebenga A."/>
            <person name="Young D."/>
            <person name="Pisabarro A."/>
            <person name="Eastwood D.C."/>
            <person name="Martin F."/>
            <person name="Cullen D."/>
            <person name="Grigoriev I.V."/>
            <person name="Hibbett D.S."/>
        </authorList>
    </citation>
    <scope>NUCLEOTIDE SEQUENCE [LARGE SCALE GENOMIC DNA]</scope>
    <source>
        <strain evidence="2">RWD-64-598 SS2</strain>
    </source>
</reference>
<name>A0A5M3MK00_CONPW</name>
<dbReference type="EMBL" id="JH711581">
    <property type="protein sequence ID" value="EIW79134.1"/>
    <property type="molecule type" value="Genomic_DNA"/>
</dbReference>
<evidence type="ECO:0000313" key="2">
    <source>
        <dbReference type="Proteomes" id="UP000053558"/>
    </source>
</evidence>
<accession>A0A5M3MK00</accession>
<dbReference type="GeneID" id="19208075"/>
<protein>
    <recommendedName>
        <fullName evidence="3">Reverse transcriptase domain-containing protein</fullName>
    </recommendedName>
</protein>
<dbReference type="AlphaFoldDB" id="A0A5M3MK00"/>
<dbReference type="RefSeq" id="XP_007770489.1">
    <property type="nucleotide sequence ID" value="XM_007772299.1"/>
</dbReference>
<evidence type="ECO:0000313" key="1">
    <source>
        <dbReference type="EMBL" id="EIW79134.1"/>
    </source>
</evidence>